<dbReference type="Proteomes" id="UP000824140">
    <property type="component" value="Unassembled WGS sequence"/>
</dbReference>
<reference evidence="1" key="1">
    <citation type="submission" date="2020-10" db="EMBL/GenBank/DDBJ databases">
        <authorList>
            <person name="Gilroy R."/>
        </authorList>
    </citation>
    <scope>NUCLEOTIDE SEQUENCE</scope>
    <source>
        <strain evidence="1">13766</strain>
    </source>
</reference>
<dbReference type="Pfam" id="PF00300">
    <property type="entry name" value="His_Phos_1"/>
    <property type="match status" value="1"/>
</dbReference>
<dbReference type="PANTHER" id="PTHR48100:SF1">
    <property type="entry name" value="HISTIDINE PHOSPHATASE FAMILY PROTEIN-RELATED"/>
    <property type="match status" value="1"/>
</dbReference>
<dbReference type="Gene3D" id="3.40.50.1240">
    <property type="entry name" value="Phosphoglycerate mutase-like"/>
    <property type="match status" value="1"/>
</dbReference>
<gene>
    <name evidence="1" type="ORF">IAA84_02575</name>
</gene>
<dbReference type="AlphaFoldDB" id="A0A9D1FYQ6"/>
<organism evidence="1 2">
    <name type="scientific">Candidatus Alectryocaccomicrobium excrementavium</name>
    <dbReference type="NCBI Taxonomy" id="2840668"/>
    <lineage>
        <taxon>Bacteria</taxon>
        <taxon>Bacillati</taxon>
        <taxon>Bacillota</taxon>
        <taxon>Clostridia</taxon>
        <taxon>Candidatus Alectryocaccomicrobium</taxon>
    </lineage>
</organism>
<dbReference type="InterPro" id="IPR029033">
    <property type="entry name" value="His_PPase_superfam"/>
</dbReference>
<dbReference type="SMART" id="SM00855">
    <property type="entry name" value="PGAM"/>
    <property type="match status" value="1"/>
</dbReference>
<dbReference type="SUPFAM" id="SSF53254">
    <property type="entry name" value="Phosphoglycerate mutase-like"/>
    <property type="match status" value="1"/>
</dbReference>
<comment type="caution">
    <text evidence="1">The sequence shown here is derived from an EMBL/GenBank/DDBJ whole genome shotgun (WGS) entry which is preliminary data.</text>
</comment>
<protein>
    <submittedName>
        <fullName evidence="1">Histidine phosphatase family protein</fullName>
    </submittedName>
</protein>
<dbReference type="GO" id="GO:0016791">
    <property type="term" value="F:phosphatase activity"/>
    <property type="evidence" value="ECO:0007669"/>
    <property type="project" value="TreeGrafter"/>
</dbReference>
<dbReference type="GO" id="GO:0005737">
    <property type="term" value="C:cytoplasm"/>
    <property type="evidence" value="ECO:0007669"/>
    <property type="project" value="TreeGrafter"/>
</dbReference>
<accession>A0A9D1FYQ6</accession>
<evidence type="ECO:0000313" key="1">
    <source>
        <dbReference type="EMBL" id="HIS91882.1"/>
    </source>
</evidence>
<proteinExistence type="predicted"/>
<reference evidence="1" key="2">
    <citation type="journal article" date="2021" name="PeerJ">
        <title>Extensive microbial diversity within the chicken gut microbiome revealed by metagenomics and culture.</title>
        <authorList>
            <person name="Gilroy R."/>
            <person name="Ravi A."/>
            <person name="Getino M."/>
            <person name="Pursley I."/>
            <person name="Horton D.L."/>
            <person name="Alikhan N.F."/>
            <person name="Baker D."/>
            <person name="Gharbi K."/>
            <person name="Hall N."/>
            <person name="Watson M."/>
            <person name="Adriaenssens E.M."/>
            <person name="Foster-Nyarko E."/>
            <person name="Jarju S."/>
            <person name="Secka A."/>
            <person name="Antonio M."/>
            <person name="Oren A."/>
            <person name="Chaudhuri R.R."/>
            <person name="La Ragione R."/>
            <person name="Hildebrand F."/>
            <person name="Pallen M.J."/>
        </authorList>
    </citation>
    <scope>NUCLEOTIDE SEQUENCE</scope>
    <source>
        <strain evidence="1">13766</strain>
    </source>
</reference>
<dbReference type="PANTHER" id="PTHR48100">
    <property type="entry name" value="BROAD-SPECIFICITY PHOSPHATASE YOR283W-RELATED"/>
    <property type="match status" value="1"/>
</dbReference>
<evidence type="ECO:0000313" key="2">
    <source>
        <dbReference type="Proteomes" id="UP000824140"/>
    </source>
</evidence>
<dbReference type="InterPro" id="IPR013078">
    <property type="entry name" value="His_Pase_superF_clade-1"/>
</dbReference>
<sequence>MKCVLIRHGKTAGNLAGRYIGCRTDEPLCPEGIAQLRMGRYPAVERVFASPLRRCRETARLLYPAMEMEIVEDFRECDFGAFEGLSYADLNGRADYQAWLDSGGELPFPGGESKAEFSRRCVRAFAACVARAGVSSAAFVVHGGTIMAILEKFAQPRGAYYDFQVGNGQGYVLNLPGGLYRRLETEQPC</sequence>
<dbReference type="CDD" id="cd07067">
    <property type="entry name" value="HP_PGM_like"/>
    <property type="match status" value="1"/>
</dbReference>
<dbReference type="InterPro" id="IPR050275">
    <property type="entry name" value="PGM_Phosphatase"/>
</dbReference>
<name>A0A9D1FYQ6_9FIRM</name>
<dbReference type="EMBL" id="DVJN01000051">
    <property type="protein sequence ID" value="HIS91882.1"/>
    <property type="molecule type" value="Genomic_DNA"/>
</dbReference>